<organism evidence="2 3">
    <name type="scientific">Streptomyces tibetensis</name>
    <dbReference type="NCBI Taxonomy" id="2382123"/>
    <lineage>
        <taxon>Bacteria</taxon>
        <taxon>Bacillati</taxon>
        <taxon>Actinomycetota</taxon>
        <taxon>Actinomycetes</taxon>
        <taxon>Kitasatosporales</taxon>
        <taxon>Streptomycetaceae</taxon>
        <taxon>Streptomyces</taxon>
    </lineage>
</organism>
<feature type="domain" description="DUF4935" evidence="1">
    <location>
        <begin position="2"/>
        <end position="172"/>
    </location>
</feature>
<dbReference type="Pfam" id="PF16289">
    <property type="entry name" value="PIN_12"/>
    <property type="match status" value="1"/>
</dbReference>
<sequence>MIILDTNILRSFELQSPKAELLRAIKTASTEGVAVPWAALEELAGQRVRTYHLAHEKAEAALRALAKSAPTGTSGSIPPLDHDRVLEYWRQKYLEIVDVVPTSANALQQAITREAAALPPCKAVDILNDEGKVTKTIKTGGRDTAIWLSAVEYATEHPKETVYFVSENIKDFGRGDSYKYPMDKDVEDLGDRFVHLLKLEDILPKFSEEIEVPESELDSALRAQVNLGAIADETRFGAPLRPSRHQTGWRRFRCTQLEEPTGAELPEGIAEVWLGAPNVSFASVRDAKAYRIGAHVWCTAWVTWLLSGHALLNRTLDIAEVGCAWETRVLVSLTDSTSKLNLLRSNAPRAASAQEADNLPEVDLLILPDYIAELDERIRRNRMSRYVRRYVGQASTAEEALEMMLGVARLSPLPLPTVEVEGWVEPDEE</sequence>
<dbReference type="Proteomes" id="UP001601422">
    <property type="component" value="Unassembled WGS sequence"/>
</dbReference>
<dbReference type="RefSeq" id="WP_389835734.1">
    <property type="nucleotide sequence ID" value="NZ_JBIAJP010000023.1"/>
</dbReference>
<evidence type="ECO:0000259" key="1">
    <source>
        <dbReference type="Pfam" id="PF16289"/>
    </source>
</evidence>
<keyword evidence="3" id="KW-1185">Reference proteome</keyword>
<protein>
    <submittedName>
        <fullName evidence="2">PIN domain-containing protein</fullName>
    </submittedName>
</protein>
<dbReference type="InterPro" id="IPR032557">
    <property type="entry name" value="DUF4935"/>
</dbReference>
<comment type="caution">
    <text evidence="2">The sequence shown here is derived from an EMBL/GenBank/DDBJ whole genome shotgun (WGS) entry which is preliminary data.</text>
</comment>
<name>A0ABW6N957_9ACTN</name>
<gene>
    <name evidence="2" type="ORF">ACFYQT_40745</name>
</gene>
<proteinExistence type="predicted"/>
<evidence type="ECO:0000313" key="2">
    <source>
        <dbReference type="EMBL" id="MFF0009724.1"/>
    </source>
</evidence>
<dbReference type="EMBL" id="JBIAJP010000023">
    <property type="protein sequence ID" value="MFF0009724.1"/>
    <property type="molecule type" value="Genomic_DNA"/>
</dbReference>
<reference evidence="2 3" key="1">
    <citation type="submission" date="2024-10" db="EMBL/GenBank/DDBJ databases">
        <title>The Natural Products Discovery Center: Release of the First 8490 Sequenced Strains for Exploring Actinobacteria Biosynthetic Diversity.</title>
        <authorList>
            <person name="Kalkreuter E."/>
            <person name="Kautsar S.A."/>
            <person name="Yang D."/>
            <person name="Bader C.D."/>
            <person name="Teijaro C.N."/>
            <person name="Fluegel L."/>
            <person name="Davis C.M."/>
            <person name="Simpson J.R."/>
            <person name="Lauterbach L."/>
            <person name="Steele A.D."/>
            <person name="Gui C."/>
            <person name="Meng S."/>
            <person name="Li G."/>
            <person name="Viehrig K."/>
            <person name="Ye F."/>
            <person name="Su P."/>
            <person name="Kiefer A.F."/>
            <person name="Nichols A."/>
            <person name="Cepeda A.J."/>
            <person name="Yan W."/>
            <person name="Fan B."/>
            <person name="Jiang Y."/>
            <person name="Adhikari A."/>
            <person name="Zheng C.-J."/>
            <person name="Schuster L."/>
            <person name="Cowan T.M."/>
            <person name="Smanski M.J."/>
            <person name="Chevrette M.G."/>
            <person name="De Carvalho L.P.S."/>
            <person name="Shen B."/>
        </authorList>
    </citation>
    <scope>NUCLEOTIDE SEQUENCE [LARGE SCALE GENOMIC DNA]</scope>
    <source>
        <strain evidence="2 3">NPDC005497</strain>
    </source>
</reference>
<evidence type="ECO:0000313" key="3">
    <source>
        <dbReference type="Proteomes" id="UP001601422"/>
    </source>
</evidence>
<accession>A0ABW6N957</accession>